<reference evidence="2" key="1">
    <citation type="journal article" date="2015" name="Nature">
        <title>Complex archaea that bridge the gap between prokaryotes and eukaryotes.</title>
        <authorList>
            <person name="Spang A."/>
            <person name="Saw J.H."/>
            <person name="Jorgensen S.L."/>
            <person name="Zaremba-Niedzwiedzka K."/>
            <person name="Martijn J."/>
            <person name="Lind A.E."/>
            <person name="van Eijk R."/>
            <person name="Schleper C."/>
            <person name="Guy L."/>
            <person name="Ettema T.J."/>
        </authorList>
    </citation>
    <scope>NUCLEOTIDE SEQUENCE</scope>
</reference>
<comment type="caution">
    <text evidence="2">The sequence shown here is derived from an EMBL/GenBank/DDBJ whole genome shotgun (WGS) entry which is preliminary data.</text>
</comment>
<gene>
    <name evidence="2" type="ORF">LCGC14_2820670</name>
</gene>
<feature type="region of interest" description="Disordered" evidence="1">
    <location>
        <begin position="54"/>
        <end position="76"/>
    </location>
</feature>
<name>A0A0F8Z3S9_9ZZZZ</name>
<dbReference type="AlphaFoldDB" id="A0A0F8Z3S9"/>
<evidence type="ECO:0000313" key="2">
    <source>
        <dbReference type="EMBL" id="KKK80720.1"/>
    </source>
</evidence>
<organism evidence="2">
    <name type="scientific">marine sediment metagenome</name>
    <dbReference type="NCBI Taxonomy" id="412755"/>
    <lineage>
        <taxon>unclassified sequences</taxon>
        <taxon>metagenomes</taxon>
        <taxon>ecological metagenomes</taxon>
    </lineage>
</organism>
<accession>A0A0F8Z3S9</accession>
<dbReference type="EMBL" id="LAZR01053450">
    <property type="protein sequence ID" value="KKK80720.1"/>
    <property type="molecule type" value="Genomic_DNA"/>
</dbReference>
<sequence>MQKMYLGDGAYAEVPDSGGFKLVLTTHDKAFGSDTISLGPTAAYELSRLMNRHSLDIPPRSTRRKTSRANREPHAS</sequence>
<protein>
    <submittedName>
        <fullName evidence="2">Uncharacterized protein</fullName>
    </submittedName>
</protein>
<evidence type="ECO:0000256" key="1">
    <source>
        <dbReference type="SAM" id="MobiDB-lite"/>
    </source>
</evidence>
<proteinExistence type="predicted"/>